<keyword evidence="6" id="KW-1185">Reference proteome</keyword>
<gene>
    <name evidence="5" type="ORF">HU830_02000</name>
</gene>
<dbReference type="AlphaFoldDB" id="A0A850R5Z6"/>
<evidence type="ECO:0000313" key="6">
    <source>
        <dbReference type="Proteomes" id="UP000563523"/>
    </source>
</evidence>
<dbReference type="InterPro" id="IPR051782">
    <property type="entry name" value="ABC_Transporter_VariousFunc"/>
</dbReference>
<evidence type="ECO:0000256" key="2">
    <source>
        <dbReference type="ARBA" id="ARBA00022741"/>
    </source>
</evidence>
<dbReference type="InterPro" id="IPR003439">
    <property type="entry name" value="ABC_transporter-like_ATP-bd"/>
</dbReference>
<dbReference type="Proteomes" id="UP000563523">
    <property type="component" value="Unassembled WGS sequence"/>
</dbReference>
<dbReference type="PROSITE" id="PS50893">
    <property type="entry name" value="ABC_TRANSPORTER_2"/>
    <property type="match status" value="1"/>
</dbReference>
<dbReference type="GO" id="GO:0005524">
    <property type="term" value="F:ATP binding"/>
    <property type="evidence" value="ECO:0007669"/>
    <property type="project" value="UniProtKB-KW"/>
</dbReference>
<evidence type="ECO:0000256" key="1">
    <source>
        <dbReference type="ARBA" id="ARBA00022448"/>
    </source>
</evidence>
<dbReference type="SUPFAM" id="SSF52540">
    <property type="entry name" value="P-loop containing nucleoside triphosphate hydrolases"/>
    <property type="match status" value="1"/>
</dbReference>
<evidence type="ECO:0000256" key="3">
    <source>
        <dbReference type="ARBA" id="ARBA00022840"/>
    </source>
</evidence>
<proteinExistence type="predicted"/>
<comment type="caution">
    <text evidence="5">The sequence shown here is derived from an EMBL/GenBank/DDBJ whole genome shotgun (WGS) entry which is preliminary data.</text>
</comment>
<dbReference type="PANTHER" id="PTHR42939">
    <property type="entry name" value="ABC TRANSPORTER ATP-BINDING PROTEIN ALBC-RELATED"/>
    <property type="match status" value="1"/>
</dbReference>
<accession>A0A850R5Z6</accession>
<dbReference type="PANTHER" id="PTHR42939:SF1">
    <property type="entry name" value="ABC TRANSPORTER ATP-BINDING PROTEIN ALBC-RELATED"/>
    <property type="match status" value="1"/>
</dbReference>
<organism evidence="5 6">
    <name type="scientific">Bombilactobacillus apium</name>
    <dbReference type="NCBI Taxonomy" id="2675299"/>
    <lineage>
        <taxon>Bacteria</taxon>
        <taxon>Bacillati</taxon>
        <taxon>Bacillota</taxon>
        <taxon>Bacilli</taxon>
        <taxon>Lactobacillales</taxon>
        <taxon>Lactobacillaceae</taxon>
        <taxon>Bombilactobacillus</taxon>
    </lineage>
</organism>
<dbReference type="InterPro" id="IPR027417">
    <property type="entry name" value="P-loop_NTPase"/>
</dbReference>
<dbReference type="InterPro" id="IPR017871">
    <property type="entry name" value="ABC_transporter-like_CS"/>
</dbReference>
<evidence type="ECO:0000259" key="4">
    <source>
        <dbReference type="PROSITE" id="PS50893"/>
    </source>
</evidence>
<dbReference type="RefSeq" id="WP_176942136.1">
    <property type="nucleotide sequence ID" value="NZ_JABZEC010000002.1"/>
</dbReference>
<sequence length="199" mass="22057">MLIIKNITKSFQQQPVLTNVSLTATGGELIHISGPNGCGKSTLFKIVSGLLLPDEGKVELEKGDVLGALIENPQFLEYETAMTNLRFLGNLNHRFDMSKTETLLQQFGLDIHNHQPVSKYSVGMRQKLGIIQAVMENQNIILLDEPTRGLDPDSIKQFIKLLTHLKQEKKLVIVASHDQIAGLAYDRSLILQAGQLDDA</sequence>
<dbReference type="Gene3D" id="3.40.50.300">
    <property type="entry name" value="P-loop containing nucleotide triphosphate hydrolases"/>
    <property type="match status" value="1"/>
</dbReference>
<dbReference type="CDD" id="cd03230">
    <property type="entry name" value="ABC_DR_subfamily_A"/>
    <property type="match status" value="1"/>
</dbReference>
<name>A0A850R5Z6_9LACO</name>
<keyword evidence="1" id="KW-0813">Transport</keyword>
<feature type="domain" description="ABC transporter" evidence="4">
    <location>
        <begin position="2"/>
        <end position="199"/>
    </location>
</feature>
<dbReference type="GO" id="GO:0016887">
    <property type="term" value="F:ATP hydrolysis activity"/>
    <property type="evidence" value="ECO:0007669"/>
    <property type="project" value="InterPro"/>
</dbReference>
<keyword evidence="2" id="KW-0547">Nucleotide-binding</keyword>
<evidence type="ECO:0000313" key="5">
    <source>
        <dbReference type="EMBL" id="NVY95965.1"/>
    </source>
</evidence>
<dbReference type="EMBL" id="JABZEC010000002">
    <property type="protein sequence ID" value="NVY95965.1"/>
    <property type="molecule type" value="Genomic_DNA"/>
</dbReference>
<dbReference type="Pfam" id="PF00005">
    <property type="entry name" value="ABC_tran"/>
    <property type="match status" value="1"/>
</dbReference>
<dbReference type="SMART" id="SM00382">
    <property type="entry name" value="AAA"/>
    <property type="match status" value="1"/>
</dbReference>
<protein>
    <submittedName>
        <fullName evidence="5">ABC transporter ATP-binding protein</fullName>
    </submittedName>
</protein>
<dbReference type="PROSITE" id="PS00211">
    <property type="entry name" value="ABC_TRANSPORTER_1"/>
    <property type="match status" value="1"/>
</dbReference>
<keyword evidence="3 5" id="KW-0067">ATP-binding</keyword>
<reference evidence="5 6" key="1">
    <citation type="submission" date="2020-06" db="EMBL/GenBank/DDBJ databases">
        <authorList>
            <person name="Kang J."/>
        </authorList>
    </citation>
    <scope>NUCLEOTIDE SEQUENCE [LARGE SCALE GENOMIC DNA]</scope>
    <source>
        <strain evidence="5 6">DCY120</strain>
    </source>
</reference>
<dbReference type="InterPro" id="IPR003593">
    <property type="entry name" value="AAA+_ATPase"/>
</dbReference>